<comment type="caution">
    <text evidence="1">The sequence shown here is derived from an EMBL/GenBank/DDBJ whole genome shotgun (WGS) entry which is preliminary data.</text>
</comment>
<dbReference type="RefSeq" id="WP_146582336.1">
    <property type="nucleotide sequence ID" value="NZ_SJPM01000025.1"/>
</dbReference>
<reference evidence="1 2" key="1">
    <citation type="submission" date="2019-02" db="EMBL/GenBank/DDBJ databases">
        <title>Deep-cultivation of Planctomycetes and their phenomic and genomic characterization uncovers novel biology.</title>
        <authorList>
            <person name="Wiegand S."/>
            <person name="Jogler M."/>
            <person name="Boedeker C."/>
            <person name="Pinto D."/>
            <person name="Vollmers J."/>
            <person name="Rivas-Marin E."/>
            <person name="Kohn T."/>
            <person name="Peeters S.H."/>
            <person name="Heuer A."/>
            <person name="Rast P."/>
            <person name="Oberbeckmann S."/>
            <person name="Bunk B."/>
            <person name="Jeske O."/>
            <person name="Meyerdierks A."/>
            <person name="Storesund J.E."/>
            <person name="Kallscheuer N."/>
            <person name="Luecker S."/>
            <person name="Lage O.M."/>
            <person name="Pohl T."/>
            <person name="Merkel B.J."/>
            <person name="Hornburger P."/>
            <person name="Mueller R.-W."/>
            <person name="Bruemmer F."/>
            <person name="Labrenz M."/>
            <person name="Spormann A.M."/>
            <person name="Op Den Camp H."/>
            <person name="Overmann J."/>
            <person name="Amann R."/>
            <person name="Jetten M.S.M."/>
            <person name="Mascher T."/>
            <person name="Medema M.H."/>
            <person name="Devos D.P."/>
            <person name="Kaster A.-K."/>
            <person name="Ovreas L."/>
            <person name="Rohde M."/>
            <person name="Galperin M.Y."/>
            <person name="Jogler C."/>
        </authorList>
    </citation>
    <scope>NUCLEOTIDE SEQUENCE [LARGE SCALE GENOMIC DNA]</scope>
    <source>
        <strain evidence="1 2">Pla100</strain>
    </source>
</reference>
<accession>A0A5C5ZKY4</accession>
<name>A0A5C5ZKY4_9BACT</name>
<dbReference type="PROSITE" id="PS51257">
    <property type="entry name" value="PROKAR_LIPOPROTEIN"/>
    <property type="match status" value="1"/>
</dbReference>
<dbReference type="Proteomes" id="UP000316213">
    <property type="component" value="Unassembled WGS sequence"/>
</dbReference>
<proteinExistence type="predicted"/>
<protein>
    <recommendedName>
        <fullName evidence="3">Lipoprotein</fullName>
    </recommendedName>
</protein>
<evidence type="ECO:0000313" key="2">
    <source>
        <dbReference type="Proteomes" id="UP000316213"/>
    </source>
</evidence>
<organism evidence="1 2">
    <name type="scientific">Neorhodopirellula pilleata</name>
    <dbReference type="NCBI Taxonomy" id="2714738"/>
    <lineage>
        <taxon>Bacteria</taxon>
        <taxon>Pseudomonadati</taxon>
        <taxon>Planctomycetota</taxon>
        <taxon>Planctomycetia</taxon>
        <taxon>Pirellulales</taxon>
        <taxon>Pirellulaceae</taxon>
        <taxon>Neorhodopirellula</taxon>
    </lineage>
</organism>
<dbReference type="EMBL" id="SJPM01000025">
    <property type="protein sequence ID" value="TWT87838.1"/>
    <property type="molecule type" value="Genomic_DNA"/>
</dbReference>
<evidence type="ECO:0000313" key="1">
    <source>
        <dbReference type="EMBL" id="TWT87838.1"/>
    </source>
</evidence>
<evidence type="ECO:0008006" key="3">
    <source>
        <dbReference type="Google" id="ProtNLM"/>
    </source>
</evidence>
<dbReference type="AlphaFoldDB" id="A0A5C5ZKY4"/>
<sequence>MKVSNMLLITAILCVVGGCSQKVSTEKASAADPNRCRVQCHLFYRDMRAEVMEEMIPPSEKADVFIDFDFNKKPKDAPPQVVQLPKAKPMYQATIFKRGGEFVLEIRNSHKGTQTDAMICETSFDIETIRERHPAGERGLSGLTYVPHPTVEGLELQFICTLKPVE</sequence>
<gene>
    <name evidence="1" type="ORF">Pla100_58770</name>
</gene>
<keyword evidence="2" id="KW-1185">Reference proteome</keyword>